<keyword evidence="2" id="KW-0378">Hydrolase</keyword>
<protein>
    <submittedName>
        <fullName evidence="2">Retropepsin-like aspartic protease</fullName>
        <ecNumber evidence="2">3.4.23.-</ecNumber>
    </submittedName>
</protein>
<dbReference type="Gene3D" id="2.40.70.10">
    <property type="entry name" value="Acid Proteases"/>
    <property type="match status" value="1"/>
</dbReference>
<dbReference type="SUPFAM" id="SSF50156">
    <property type="entry name" value="PDZ domain-like"/>
    <property type="match status" value="1"/>
</dbReference>
<evidence type="ECO:0000256" key="1">
    <source>
        <dbReference type="SAM" id="SignalP"/>
    </source>
</evidence>
<evidence type="ECO:0000313" key="3">
    <source>
        <dbReference type="Proteomes" id="UP001241110"/>
    </source>
</evidence>
<dbReference type="InterPro" id="IPR034122">
    <property type="entry name" value="Retropepsin-like_bacterial"/>
</dbReference>
<dbReference type="GO" id="GO:0006508">
    <property type="term" value="P:proteolysis"/>
    <property type="evidence" value="ECO:0007669"/>
    <property type="project" value="UniProtKB-KW"/>
</dbReference>
<dbReference type="InterPro" id="IPR021109">
    <property type="entry name" value="Peptidase_aspartic_dom_sf"/>
</dbReference>
<dbReference type="RefSeq" id="WP_313989505.1">
    <property type="nucleotide sequence ID" value="NZ_JASJOS010000028.1"/>
</dbReference>
<feature type="signal peptide" evidence="1">
    <location>
        <begin position="1"/>
        <end position="19"/>
    </location>
</feature>
<organism evidence="2 3">
    <name type="scientific">Xanthocytophaga flava</name>
    <dbReference type="NCBI Taxonomy" id="3048013"/>
    <lineage>
        <taxon>Bacteria</taxon>
        <taxon>Pseudomonadati</taxon>
        <taxon>Bacteroidota</taxon>
        <taxon>Cytophagia</taxon>
        <taxon>Cytophagales</taxon>
        <taxon>Rhodocytophagaceae</taxon>
        <taxon>Xanthocytophaga</taxon>
    </lineage>
</organism>
<gene>
    <name evidence="2" type="ORF">QNI16_36960</name>
</gene>
<dbReference type="EMBL" id="JASJOS010000028">
    <property type="protein sequence ID" value="MDJ1486132.1"/>
    <property type="molecule type" value="Genomic_DNA"/>
</dbReference>
<dbReference type="Proteomes" id="UP001241110">
    <property type="component" value="Unassembled WGS sequence"/>
</dbReference>
<accession>A0AAE3QVC3</accession>
<reference evidence="2" key="1">
    <citation type="submission" date="2023-05" db="EMBL/GenBank/DDBJ databases">
        <authorList>
            <person name="Zhang X."/>
        </authorList>
    </citation>
    <scope>NUCLEOTIDE SEQUENCE</scope>
    <source>
        <strain evidence="2">YF14B1</strain>
    </source>
</reference>
<dbReference type="AlphaFoldDB" id="A0AAE3QVC3"/>
<keyword evidence="1" id="KW-0732">Signal</keyword>
<dbReference type="InterPro" id="IPR036034">
    <property type="entry name" value="PDZ_sf"/>
</dbReference>
<name>A0AAE3QVC3_9BACT</name>
<dbReference type="CDD" id="cd05483">
    <property type="entry name" value="retropepsin_like_bacteria"/>
    <property type="match status" value="1"/>
</dbReference>
<dbReference type="Pfam" id="PF13650">
    <property type="entry name" value="Asp_protease_2"/>
    <property type="match status" value="1"/>
</dbReference>
<proteinExistence type="predicted"/>
<comment type="caution">
    <text evidence="2">The sequence shown here is derived from an EMBL/GenBank/DDBJ whole genome shotgun (WGS) entry which is preliminary data.</text>
</comment>
<keyword evidence="2" id="KW-0645">Protease</keyword>
<sequence>MMRLFLHLFFAFFILALTAQNINKVTIAQRQYCDTIPFEYVNGKIIILVKIAGEDKRFILDTGAPLLISDVLQAKMRNKEVGKIKVKDITGKTNEEQLVAIDHFQIGHLDFQNTIGTVFNKDKSGPLVCYNIDGLIGSSVLNTSCIHIDADKKILILTDNIANLHREQDFRISIKLDAATRPFMSFDFGDNSSLDVLFDSGSSKCLLLSMEGYTQLSKNKKGILLNKGYGSVSSGLYGAGNAGNEFRVLVPALNFGHSTITGVIATASESKKKSSIGLGLADYGSITIDYRNKFFYFGSKSEKQLFKEASFFGFLPQYAENTFKVGVVYENTEASEKGLKPGYRILKLNDYDLSELTMTTVCEALFAYFSGQPKIILTYVTESGESKTIELENKKI</sequence>
<dbReference type="GO" id="GO:0008233">
    <property type="term" value="F:peptidase activity"/>
    <property type="evidence" value="ECO:0007669"/>
    <property type="project" value="UniProtKB-KW"/>
</dbReference>
<evidence type="ECO:0000313" key="2">
    <source>
        <dbReference type="EMBL" id="MDJ1486132.1"/>
    </source>
</evidence>
<feature type="chain" id="PRO_5042071442" evidence="1">
    <location>
        <begin position="20"/>
        <end position="396"/>
    </location>
</feature>
<dbReference type="EC" id="3.4.23.-" evidence="2"/>